<gene>
    <name evidence="7" type="ordered locus">Mmwyl1_1580</name>
</gene>
<evidence type="ECO:0000256" key="4">
    <source>
        <dbReference type="RuleBase" id="RU003719"/>
    </source>
</evidence>
<dbReference type="Pfam" id="PF00389">
    <property type="entry name" value="2-Hacid_dh"/>
    <property type="match status" value="1"/>
</dbReference>
<dbReference type="GO" id="GO:0051287">
    <property type="term" value="F:NAD binding"/>
    <property type="evidence" value="ECO:0007669"/>
    <property type="project" value="InterPro"/>
</dbReference>
<feature type="domain" description="D-isomer specific 2-hydroxyacid dehydrogenase NAD-binding" evidence="6">
    <location>
        <begin position="111"/>
        <end position="289"/>
    </location>
</feature>
<dbReference type="STRING" id="400668.Mmwyl1_1580"/>
<dbReference type="PANTHER" id="PTHR42789:SF1">
    <property type="entry name" value="D-ISOMER SPECIFIC 2-HYDROXYACID DEHYDROGENASE FAMILY PROTEIN (AFU_ORTHOLOGUE AFUA_6G10090)"/>
    <property type="match status" value="1"/>
</dbReference>
<sequence length="322" mass="35299">MKVAVLDDYQNCVKDLACFQVLQGHDVHVFNETFTNTEELVAKLKDFDALVLIRERTVISEELLANLPNLKLISQTGKISNHIDAKLCQKYGVAVAEGVGSPVAPSELCWGLIMSASRHIPEYVGQFSQGYWQQSGSLGLGRVLNGSMLGIWGYGKIGQRIAQYAKAFGMKVLVWGSESSRSLAQEHGFLAAASKEDFFKTADVITLHLRLNDATKAIVTQADLALMKSDSLLVNTSRAELIESGALYSEMSLNPSKRAAVDVFETEPANTNNEPLLSLPNVLCTPHIGYVEKHSYELYFKIAFENVVAFANGKAENLVVNP</sequence>
<dbReference type="KEGG" id="mmw:Mmwyl1_1580"/>
<dbReference type="SUPFAM" id="SSF52283">
    <property type="entry name" value="Formate/glycerate dehydrogenase catalytic domain-like"/>
    <property type="match status" value="1"/>
</dbReference>
<dbReference type="OrthoDB" id="9805416at2"/>
<evidence type="ECO:0000313" key="7">
    <source>
        <dbReference type="EMBL" id="ABR70508.1"/>
    </source>
</evidence>
<feature type="domain" description="D-isomer specific 2-hydroxyacid dehydrogenase catalytic" evidence="5">
    <location>
        <begin position="17"/>
        <end position="321"/>
    </location>
</feature>
<protein>
    <submittedName>
        <fullName evidence="7">D-isomer specific 2-hydroxyacid dehydrogenase NAD-binding</fullName>
    </submittedName>
</protein>
<reference evidence="7" key="1">
    <citation type="submission" date="2007-06" db="EMBL/GenBank/DDBJ databases">
        <title>Complete sequence of Marinomonas sp. MWYL1.</title>
        <authorList>
            <consortium name="US DOE Joint Genome Institute"/>
            <person name="Copeland A."/>
            <person name="Lucas S."/>
            <person name="Lapidus A."/>
            <person name="Barry K."/>
            <person name="Glavina del Rio T."/>
            <person name="Dalin E."/>
            <person name="Tice H."/>
            <person name="Pitluck S."/>
            <person name="Kiss H."/>
            <person name="Brettin T."/>
            <person name="Bruce D."/>
            <person name="Detter J.C."/>
            <person name="Han C."/>
            <person name="Schmutz J."/>
            <person name="Larimer F."/>
            <person name="Land M."/>
            <person name="Hauser L."/>
            <person name="Kyrpides N."/>
            <person name="Kim E."/>
            <person name="Johnston A.W.B."/>
            <person name="Todd J.D."/>
            <person name="Rogers R."/>
            <person name="Wexler M."/>
            <person name="Bond P.L."/>
            <person name="Li Y."/>
            <person name="Richardson P."/>
        </authorList>
    </citation>
    <scope>NUCLEOTIDE SEQUENCE [LARGE SCALE GENOMIC DNA]</scope>
    <source>
        <strain evidence="7">MWYL1</strain>
    </source>
</reference>
<dbReference type="AlphaFoldDB" id="A6VVM9"/>
<dbReference type="InterPro" id="IPR006139">
    <property type="entry name" value="D-isomer_2_OHA_DH_cat_dom"/>
</dbReference>
<dbReference type="InterPro" id="IPR006140">
    <property type="entry name" value="D-isomer_DH_NAD-bd"/>
</dbReference>
<dbReference type="CDD" id="cd12169">
    <property type="entry name" value="PGDH_like_1"/>
    <property type="match status" value="1"/>
</dbReference>
<dbReference type="GO" id="GO:0016616">
    <property type="term" value="F:oxidoreductase activity, acting on the CH-OH group of donors, NAD or NADP as acceptor"/>
    <property type="evidence" value="ECO:0007669"/>
    <property type="project" value="InterPro"/>
</dbReference>
<evidence type="ECO:0000259" key="6">
    <source>
        <dbReference type="Pfam" id="PF02826"/>
    </source>
</evidence>
<keyword evidence="3" id="KW-0520">NAD</keyword>
<evidence type="ECO:0000256" key="3">
    <source>
        <dbReference type="ARBA" id="ARBA00023027"/>
    </source>
</evidence>
<dbReference type="InterPro" id="IPR050857">
    <property type="entry name" value="D-2-hydroxyacid_DH"/>
</dbReference>
<dbReference type="Gene3D" id="3.40.50.720">
    <property type="entry name" value="NAD(P)-binding Rossmann-like Domain"/>
    <property type="match status" value="2"/>
</dbReference>
<organism evidence="7">
    <name type="scientific">Marinomonas sp. (strain MWYL1)</name>
    <dbReference type="NCBI Taxonomy" id="400668"/>
    <lineage>
        <taxon>Bacteria</taxon>
        <taxon>Pseudomonadati</taxon>
        <taxon>Pseudomonadota</taxon>
        <taxon>Gammaproteobacteria</taxon>
        <taxon>Oceanospirillales</taxon>
        <taxon>Oceanospirillaceae</taxon>
        <taxon>Marinomonas</taxon>
    </lineage>
</organism>
<dbReference type="eggNOG" id="COG0111">
    <property type="taxonomic scope" value="Bacteria"/>
</dbReference>
<dbReference type="PANTHER" id="PTHR42789">
    <property type="entry name" value="D-ISOMER SPECIFIC 2-HYDROXYACID DEHYDROGENASE FAMILY PROTEIN (AFU_ORTHOLOGUE AFUA_6G10090)"/>
    <property type="match status" value="1"/>
</dbReference>
<proteinExistence type="inferred from homology"/>
<evidence type="ECO:0000256" key="2">
    <source>
        <dbReference type="ARBA" id="ARBA00023002"/>
    </source>
</evidence>
<evidence type="ECO:0000256" key="1">
    <source>
        <dbReference type="ARBA" id="ARBA00005854"/>
    </source>
</evidence>
<dbReference type="HOGENOM" id="CLU_019796_1_3_6"/>
<name>A6VVM9_MARMS</name>
<dbReference type="Pfam" id="PF02826">
    <property type="entry name" value="2-Hacid_dh_C"/>
    <property type="match status" value="1"/>
</dbReference>
<dbReference type="SUPFAM" id="SSF51735">
    <property type="entry name" value="NAD(P)-binding Rossmann-fold domains"/>
    <property type="match status" value="1"/>
</dbReference>
<keyword evidence="2 4" id="KW-0560">Oxidoreductase</keyword>
<accession>A6VVM9</accession>
<comment type="similarity">
    <text evidence="1 4">Belongs to the D-isomer specific 2-hydroxyacid dehydrogenase family.</text>
</comment>
<evidence type="ECO:0000259" key="5">
    <source>
        <dbReference type="Pfam" id="PF00389"/>
    </source>
</evidence>
<dbReference type="EMBL" id="CP000749">
    <property type="protein sequence ID" value="ABR70508.1"/>
    <property type="molecule type" value="Genomic_DNA"/>
</dbReference>
<dbReference type="InterPro" id="IPR036291">
    <property type="entry name" value="NAD(P)-bd_dom_sf"/>
</dbReference>